<name>A0A2T3A3S9_9PEZI</name>
<organism evidence="1 2">
    <name type="scientific">Coniella lustricola</name>
    <dbReference type="NCBI Taxonomy" id="2025994"/>
    <lineage>
        <taxon>Eukaryota</taxon>
        <taxon>Fungi</taxon>
        <taxon>Dikarya</taxon>
        <taxon>Ascomycota</taxon>
        <taxon>Pezizomycotina</taxon>
        <taxon>Sordariomycetes</taxon>
        <taxon>Sordariomycetidae</taxon>
        <taxon>Diaporthales</taxon>
        <taxon>Schizoparmaceae</taxon>
        <taxon>Coniella</taxon>
    </lineage>
</organism>
<sequence>MFCRAYRSKTALDFLDVAQVFQQTRMPQEVHPRQCTFQSCTSNPCQPSLYPCTSHSTFSTCPNPRPPASPSASLASPPSPLTFLAVDCPTVVRHAERPSDPRNKVLGDLRKTLSIGARSIECMALMTHPSQPESTARGLTPSRLQSRAIGHSPRCGRSIQFPAPGPASAMTALATWDSSLTRIFLLDERADRCSSIRSGLELGCVASPFPLLLANSSGGTAQLCQQGDQSPSPSLDLAQYIVPLDQSVLARTS</sequence>
<keyword evidence="2" id="KW-1185">Reference proteome</keyword>
<protein>
    <submittedName>
        <fullName evidence="1">Uncharacterized protein</fullName>
    </submittedName>
</protein>
<gene>
    <name evidence="1" type="ORF">BD289DRAFT_16630</name>
</gene>
<dbReference type="InParanoid" id="A0A2T3A3S9"/>
<accession>A0A2T3A3S9</accession>
<evidence type="ECO:0000313" key="1">
    <source>
        <dbReference type="EMBL" id="PSR82322.1"/>
    </source>
</evidence>
<dbReference type="AlphaFoldDB" id="A0A2T3A3S9"/>
<reference evidence="1 2" key="1">
    <citation type="journal article" date="2018" name="Mycol. Prog.">
        <title>Coniella lustricola, a new species from submerged detritus.</title>
        <authorList>
            <person name="Raudabaugh D.B."/>
            <person name="Iturriaga T."/>
            <person name="Carver A."/>
            <person name="Mondo S."/>
            <person name="Pangilinan J."/>
            <person name="Lipzen A."/>
            <person name="He G."/>
            <person name="Amirebrahimi M."/>
            <person name="Grigoriev I.V."/>
            <person name="Miller A.N."/>
        </authorList>
    </citation>
    <scope>NUCLEOTIDE SEQUENCE [LARGE SCALE GENOMIC DNA]</scope>
    <source>
        <strain evidence="1 2">B22-T-1</strain>
    </source>
</reference>
<dbReference type="EMBL" id="KZ678480">
    <property type="protein sequence ID" value="PSR82322.1"/>
    <property type="molecule type" value="Genomic_DNA"/>
</dbReference>
<evidence type="ECO:0000313" key="2">
    <source>
        <dbReference type="Proteomes" id="UP000241462"/>
    </source>
</evidence>
<proteinExistence type="predicted"/>
<dbReference type="Proteomes" id="UP000241462">
    <property type="component" value="Unassembled WGS sequence"/>
</dbReference>